<dbReference type="InterPro" id="IPR017853">
    <property type="entry name" value="GH"/>
</dbReference>
<comment type="caution">
    <text evidence="2">The sequence shown here is derived from an EMBL/GenBank/DDBJ whole genome shotgun (WGS) entry which is preliminary data.</text>
</comment>
<dbReference type="PANTHER" id="PTHR10357">
    <property type="entry name" value="ALPHA-AMYLASE FAMILY MEMBER"/>
    <property type="match status" value="1"/>
</dbReference>
<accession>A0ABS3JI55</accession>
<dbReference type="Pfam" id="PF00128">
    <property type="entry name" value="Alpha-amylase"/>
    <property type="match status" value="1"/>
</dbReference>
<dbReference type="InterPro" id="IPR013797">
    <property type="entry name" value="Maltooligo_trehalose_synth_4"/>
</dbReference>
<evidence type="ECO:0000313" key="2">
    <source>
        <dbReference type="EMBL" id="MBO0949655.1"/>
    </source>
</evidence>
<gene>
    <name evidence="2" type="primary">treY</name>
    <name evidence="2" type="ORF">J2I46_13745</name>
</gene>
<dbReference type="NCBIfam" id="TIGR02401">
    <property type="entry name" value="trehalose_TreY"/>
    <property type="match status" value="1"/>
</dbReference>
<protein>
    <submittedName>
        <fullName evidence="2">Malto-oligosyltrehalose synthase</fullName>
    </submittedName>
</protein>
<dbReference type="Proteomes" id="UP000664628">
    <property type="component" value="Unassembled WGS sequence"/>
</dbReference>
<keyword evidence="3" id="KW-1185">Reference proteome</keyword>
<dbReference type="InterPro" id="IPR012767">
    <property type="entry name" value="Trehalose_TreY"/>
</dbReference>
<proteinExistence type="predicted"/>
<dbReference type="EMBL" id="JAFMYW010000003">
    <property type="protein sequence ID" value="MBO0949655.1"/>
    <property type="molecule type" value="Genomic_DNA"/>
</dbReference>
<evidence type="ECO:0000313" key="3">
    <source>
        <dbReference type="Proteomes" id="UP000664628"/>
    </source>
</evidence>
<dbReference type="SMART" id="SM00642">
    <property type="entry name" value="Aamy"/>
    <property type="match status" value="1"/>
</dbReference>
<dbReference type="CDD" id="cd11336">
    <property type="entry name" value="AmyAc_MTSase"/>
    <property type="match status" value="1"/>
</dbReference>
<evidence type="ECO:0000259" key="1">
    <source>
        <dbReference type="SMART" id="SM00642"/>
    </source>
</evidence>
<dbReference type="InterPro" id="IPR006047">
    <property type="entry name" value="GH13_cat_dom"/>
</dbReference>
<reference evidence="2 3" key="1">
    <citation type="submission" date="2021-03" db="EMBL/GenBank/DDBJ databases">
        <title>Fibrella sp. HMF5405 genome sequencing and assembly.</title>
        <authorList>
            <person name="Kang H."/>
            <person name="Kim H."/>
            <person name="Bae S."/>
            <person name="Joh K."/>
        </authorList>
    </citation>
    <scope>NUCLEOTIDE SEQUENCE [LARGE SCALE GENOMIC DNA]</scope>
    <source>
        <strain evidence="2 3">HMF5405</strain>
    </source>
</reference>
<dbReference type="SUPFAM" id="SSF51445">
    <property type="entry name" value="(Trans)glycosidases"/>
    <property type="match status" value="1"/>
</dbReference>
<dbReference type="PANTHER" id="PTHR10357:SF216">
    <property type="entry name" value="MALTOOLIGOSYL TREHALOSE SYNTHASE-RELATED"/>
    <property type="match status" value="1"/>
</dbReference>
<organism evidence="2 3">
    <name type="scientific">Fibrella forsythiae</name>
    <dbReference type="NCBI Taxonomy" id="2817061"/>
    <lineage>
        <taxon>Bacteria</taxon>
        <taxon>Pseudomonadati</taxon>
        <taxon>Bacteroidota</taxon>
        <taxon>Cytophagia</taxon>
        <taxon>Cytophagales</taxon>
        <taxon>Spirosomataceae</taxon>
        <taxon>Fibrella</taxon>
    </lineage>
</organism>
<dbReference type="Gene3D" id="3.30.1590.10">
    <property type="entry name" value="Maltooligosyl trehalose synthase, domain 2"/>
    <property type="match status" value="2"/>
</dbReference>
<feature type="domain" description="Glycosyl hydrolase family 13 catalytic" evidence="1">
    <location>
        <begin position="4"/>
        <end position="523"/>
    </location>
</feature>
<name>A0ABS3JI55_9BACT</name>
<dbReference type="Gene3D" id="1.10.150.200">
    <property type="entry name" value="Maltooligosyl trehalose synthase, domain 3"/>
    <property type="match status" value="1"/>
</dbReference>
<dbReference type="Gene3D" id="1.10.10.470">
    <property type="entry name" value="Maltooligosyl trehalose synthase, domain 4"/>
    <property type="match status" value="1"/>
</dbReference>
<dbReference type="RefSeq" id="WP_207329601.1">
    <property type="nucleotide sequence ID" value="NZ_JAFMYW010000003.1"/>
</dbReference>
<sequence>MYNPVSTYRVQLHENFTFAHLERQLDYLHKLGVTTIYASPTLAATPGSTHGYDGIDPQRINPEIGTLDQLRSLSKQLTERGMGWLQDIVPNHLAFHPANPWISDVLEKGHQSLYAHYFDIPGNNELFDGTLMAPFLGQKLASIIKNGELRVAYMHQRLVLQYYDNHFPLAPHTYAQALVSEEQQQADAFTSNVPAVLSEWLKRVDGLFAPNASNHPTQPVIDSPDNLLSDRNRVTDHQPVSAGQASMLWDEARLELAELMADDETVRHYIETRLAWFNQSADDIHALCEEQHYRLCDGDETRRRINFRRFFTVNGLICLAVERPDVFDHVHQFVRELVADGTFQGLRIDHIDGLFDPAGYLDRLRETMGPEPYIVVEKILEPGEAMPATWPIQGSSGYDYLALVNNILTDPAGKEAFTDFYNKLVGNDTPIHEQILSRKAYILYHDMGGELANLYKLFHDQHLATEEQLAAVNPTMLLLAIAELLVQCPVYRYYGNQFPLEADEANALRLMLDGVRNRAVELRAPADLLESIWLTKPQQGDTAYNARALRFYQRCMQFTGPLMAKGVEDTLLYTYFRFIGHNEVGDSAEAFGIDVPAFHDAMQDRQTNWPLAMNGTSTHDTKRGEDVRARLNVLTALGNEWTQTAQRWLDQTAEQRPDNRPDQNDAYFILQTLVGAHPFAGQDEDDFSDRLHEYVTKSFQEAKRHTSWTAPNTAYMDATHAYIDHLLDKHGSFWPAFTAFQERIADFAISNSLAQVLLKFTTPGVPDVYQGCELHDLSLVDPDNRRPVDYALRETMITNLNEMNGNQHKAGQSAALWAERFSGLVKCWLTNKLLKNRRTQPDFWATSEYVPLAVEGAYRDHVLAFSRQQNGVGYVVVVPLHLARLCHETGVDKPLAIDWLDTRVVFPTGSSNWHDQLIDRPVNSGAISDLLSGNLPIALLYFS</sequence>
<dbReference type="Gene3D" id="3.20.20.80">
    <property type="entry name" value="Glycosidases"/>
    <property type="match status" value="3"/>
</dbReference>